<keyword evidence="3" id="KW-1185">Reference proteome</keyword>
<sequence>MEPLLGMEAVAPDAADAVDPQLMPAPLAALLQRHGNHDIQAGMMAALRDGAGVNMWNQEDADDQGSDDDDDDIGDIDIRMHLMDPYHSCRMIITEEERNWALAIKEAVEGDPDLSNISDFLCAQLAIVEPNNMEAALNRIRQMQWFKEEYDIRDSLEDARKLVQEYLCLFENHILSFSYSYEHGSYICCIDCAACDKDALQTEKQWQTNLGGFFYMHNAMNPDLMSMRNGVIMVYECEGFTFSKMGGIKTANRITKDFVAFYPTKHQSLKFYHTGMFMNLLLAVSKPLLPQGVTARNEVGCIFQGRLDTFYLVPSAADAQQRNYIRVMDALSRRYANEASFRL</sequence>
<dbReference type="EMBL" id="CAICTM010000104">
    <property type="protein sequence ID" value="CAB9501308.1"/>
    <property type="molecule type" value="Genomic_DNA"/>
</dbReference>
<dbReference type="Pfam" id="PF00650">
    <property type="entry name" value="CRAL_TRIO"/>
    <property type="match status" value="1"/>
</dbReference>
<name>A0A9N8H454_9STRA</name>
<gene>
    <name evidence="2" type="ORF">SEMRO_105_G053110.1</name>
</gene>
<dbReference type="InterPro" id="IPR036865">
    <property type="entry name" value="CRAL-TRIO_dom_sf"/>
</dbReference>
<dbReference type="InterPro" id="IPR001251">
    <property type="entry name" value="CRAL-TRIO_dom"/>
</dbReference>
<organism evidence="2 3">
    <name type="scientific">Seminavis robusta</name>
    <dbReference type="NCBI Taxonomy" id="568900"/>
    <lineage>
        <taxon>Eukaryota</taxon>
        <taxon>Sar</taxon>
        <taxon>Stramenopiles</taxon>
        <taxon>Ochrophyta</taxon>
        <taxon>Bacillariophyta</taxon>
        <taxon>Bacillariophyceae</taxon>
        <taxon>Bacillariophycidae</taxon>
        <taxon>Naviculales</taxon>
        <taxon>Naviculaceae</taxon>
        <taxon>Seminavis</taxon>
    </lineage>
</organism>
<evidence type="ECO:0000313" key="3">
    <source>
        <dbReference type="Proteomes" id="UP001153069"/>
    </source>
</evidence>
<protein>
    <recommendedName>
        <fullName evidence="1">CRAL-TRIO domain-containing protein</fullName>
    </recommendedName>
</protein>
<feature type="domain" description="CRAL-TRIO" evidence="1">
    <location>
        <begin position="184"/>
        <end position="295"/>
    </location>
</feature>
<evidence type="ECO:0000313" key="2">
    <source>
        <dbReference type="EMBL" id="CAB9501308.1"/>
    </source>
</evidence>
<dbReference type="SUPFAM" id="SSF52087">
    <property type="entry name" value="CRAL/TRIO domain"/>
    <property type="match status" value="1"/>
</dbReference>
<dbReference type="Proteomes" id="UP001153069">
    <property type="component" value="Unassembled WGS sequence"/>
</dbReference>
<evidence type="ECO:0000259" key="1">
    <source>
        <dbReference type="Pfam" id="PF00650"/>
    </source>
</evidence>
<dbReference type="Gene3D" id="3.40.525.10">
    <property type="entry name" value="CRAL-TRIO lipid binding domain"/>
    <property type="match status" value="1"/>
</dbReference>
<proteinExistence type="predicted"/>
<dbReference type="OrthoDB" id="6682367at2759"/>
<accession>A0A9N8H454</accession>
<dbReference type="AlphaFoldDB" id="A0A9N8H454"/>
<reference evidence="2" key="1">
    <citation type="submission" date="2020-06" db="EMBL/GenBank/DDBJ databases">
        <authorList>
            <consortium name="Plant Systems Biology data submission"/>
        </authorList>
    </citation>
    <scope>NUCLEOTIDE SEQUENCE</scope>
    <source>
        <strain evidence="2">D6</strain>
    </source>
</reference>
<comment type="caution">
    <text evidence="2">The sequence shown here is derived from an EMBL/GenBank/DDBJ whole genome shotgun (WGS) entry which is preliminary data.</text>
</comment>